<dbReference type="EMBL" id="AZIL01001124">
    <property type="protein sequence ID" value="EWM24778.1"/>
    <property type="molecule type" value="Genomic_DNA"/>
</dbReference>
<keyword evidence="4" id="KW-1185">Reference proteome</keyword>
<evidence type="ECO:0000256" key="1">
    <source>
        <dbReference type="SAM" id="MobiDB-lite"/>
    </source>
</evidence>
<gene>
    <name evidence="3" type="ORF">Naga_100446g4</name>
</gene>
<evidence type="ECO:0000313" key="3">
    <source>
        <dbReference type="EMBL" id="EWM24778.1"/>
    </source>
</evidence>
<dbReference type="Gene3D" id="3.40.30.10">
    <property type="entry name" value="Glutaredoxin"/>
    <property type="match status" value="1"/>
</dbReference>
<protein>
    <recommendedName>
        <fullName evidence="2">Thioredoxin-like fold domain-containing protein</fullName>
    </recommendedName>
</protein>
<dbReference type="OrthoDB" id="10349355at2759"/>
<dbReference type="InterPro" id="IPR036249">
    <property type="entry name" value="Thioredoxin-like_sf"/>
</dbReference>
<sequence length="300" mass="32184">MECADGVCKFVPRSQRGVQIGGNEENVEPALPLVSVGDKPPMPLIFETLEEGGRSFSLQRLCAAGEDGGRVVVLDLWSNACVRCPEALDKLNQMSSACQEDVKKHRVTFAAVNIDDKVKARALVAERQWDCLAHFYIDAGTKDTLKARFGLQSVPFVMVFDQVGGGAGGGGRSRGRETADMWSRTLRDRRIGIRGQERFLNPEFKSSWNVDKLSDLPQPARRSHDGGLQRLPTHEAGVAVLPPSLPPSLPLLSGRYSQADGQPQEDRLGGTAGVVDRGATGQGGGGRGGARQGRSGLLLG</sequence>
<evidence type="ECO:0000259" key="2">
    <source>
        <dbReference type="Pfam" id="PF13905"/>
    </source>
</evidence>
<feature type="domain" description="Thioredoxin-like fold" evidence="2">
    <location>
        <begin position="69"/>
        <end position="164"/>
    </location>
</feature>
<comment type="caution">
    <text evidence="3">The sequence shown here is derived from an EMBL/GenBank/DDBJ whole genome shotgun (WGS) entry which is preliminary data.</text>
</comment>
<organism evidence="3 4">
    <name type="scientific">Nannochloropsis gaditana</name>
    <dbReference type="NCBI Taxonomy" id="72520"/>
    <lineage>
        <taxon>Eukaryota</taxon>
        <taxon>Sar</taxon>
        <taxon>Stramenopiles</taxon>
        <taxon>Ochrophyta</taxon>
        <taxon>Eustigmatophyceae</taxon>
        <taxon>Eustigmatales</taxon>
        <taxon>Monodopsidaceae</taxon>
        <taxon>Nannochloropsis</taxon>
    </lineage>
</organism>
<proteinExistence type="predicted"/>
<name>W7TMP2_9STRA</name>
<dbReference type="SUPFAM" id="SSF52833">
    <property type="entry name" value="Thioredoxin-like"/>
    <property type="match status" value="1"/>
</dbReference>
<feature type="compositionally biased region" description="Gly residues" evidence="1">
    <location>
        <begin position="280"/>
        <end position="291"/>
    </location>
</feature>
<feature type="region of interest" description="Disordered" evidence="1">
    <location>
        <begin position="237"/>
        <end position="300"/>
    </location>
</feature>
<dbReference type="Pfam" id="PF13905">
    <property type="entry name" value="Thioredoxin_8"/>
    <property type="match status" value="1"/>
</dbReference>
<dbReference type="AlphaFoldDB" id="W7TMP2"/>
<accession>W7TMP2</accession>
<dbReference type="InterPro" id="IPR012336">
    <property type="entry name" value="Thioredoxin-like_fold"/>
</dbReference>
<reference evidence="3 4" key="1">
    <citation type="journal article" date="2014" name="Mol. Plant">
        <title>Chromosome Scale Genome Assembly and Transcriptome Profiling of Nannochloropsis gaditana in Nitrogen Depletion.</title>
        <authorList>
            <person name="Corteggiani Carpinelli E."/>
            <person name="Telatin A."/>
            <person name="Vitulo N."/>
            <person name="Forcato C."/>
            <person name="D'Angelo M."/>
            <person name="Schiavon R."/>
            <person name="Vezzi A."/>
            <person name="Giacometti G.M."/>
            <person name="Morosinotto T."/>
            <person name="Valle G."/>
        </authorList>
    </citation>
    <scope>NUCLEOTIDE SEQUENCE [LARGE SCALE GENOMIC DNA]</scope>
    <source>
        <strain evidence="3 4">B-31</strain>
    </source>
</reference>
<dbReference type="Proteomes" id="UP000019335">
    <property type="component" value="Chromosome 13"/>
</dbReference>
<evidence type="ECO:0000313" key="4">
    <source>
        <dbReference type="Proteomes" id="UP000019335"/>
    </source>
</evidence>